<feature type="non-terminal residue" evidence="2">
    <location>
        <position position="1"/>
    </location>
</feature>
<evidence type="ECO:0000256" key="1">
    <source>
        <dbReference type="SAM" id="Phobius"/>
    </source>
</evidence>
<evidence type="ECO:0000313" key="2">
    <source>
        <dbReference type="EMBL" id="PPS20826.1"/>
    </source>
</evidence>
<protein>
    <recommendedName>
        <fullName evidence="4">Polysaccharide biosynthesis protein C-terminal domain-containing protein</fullName>
    </recommendedName>
</protein>
<evidence type="ECO:0008006" key="4">
    <source>
        <dbReference type="Google" id="ProtNLM"/>
    </source>
</evidence>
<accession>A0ABX5B2M8</accession>
<keyword evidence="1" id="KW-0812">Transmembrane</keyword>
<gene>
    <name evidence="2" type="ORF">DJ52_14520</name>
</gene>
<feature type="transmembrane region" description="Helical" evidence="1">
    <location>
        <begin position="89"/>
        <end position="109"/>
    </location>
</feature>
<keyword evidence="1" id="KW-0472">Membrane</keyword>
<proteinExistence type="predicted"/>
<organism evidence="2 3">
    <name type="scientific">Brachyspira murdochii</name>
    <dbReference type="NCBI Taxonomy" id="84378"/>
    <lineage>
        <taxon>Bacteria</taxon>
        <taxon>Pseudomonadati</taxon>
        <taxon>Spirochaetota</taxon>
        <taxon>Spirochaetia</taxon>
        <taxon>Brachyspirales</taxon>
        <taxon>Brachyspiraceae</taxon>
        <taxon>Brachyspira</taxon>
    </lineage>
</organism>
<sequence>NASLYIRQKLLIEFFMVLPFIIIVDIFTGFHKWSLNYAVSYLSLALNITIFLTALIDRKYFNEYISYIISASFISMLTMIFPLFHFSYIGSLISFAAALIIILAMLILFRIDFISSLKKIFHL</sequence>
<comment type="caution">
    <text evidence="2">The sequence shown here is derived from an EMBL/GenBank/DDBJ whole genome shotgun (WGS) entry which is preliminary data.</text>
</comment>
<evidence type="ECO:0000313" key="3">
    <source>
        <dbReference type="Proteomes" id="UP000238924"/>
    </source>
</evidence>
<keyword evidence="1" id="KW-1133">Transmembrane helix</keyword>
<keyword evidence="3" id="KW-1185">Reference proteome</keyword>
<dbReference type="Proteomes" id="UP000238924">
    <property type="component" value="Unassembled WGS sequence"/>
</dbReference>
<dbReference type="InterPro" id="IPR046283">
    <property type="entry name" value="DUF6320"/>
</dbReference>
<name>A0ABX5B2M8_9SPIR</name>
<feature type="transmembrane region" description="Helical" evidence="1">
    <location>
        <begin position="12"/>
        <end position="31"/>
    </location>
</feature>
<feature type="transmembrane region" description="Helical" evidence="1">
    <location>
        <begin position="37"/>
        <end position="57"/>
    </location>
</feature>
<dbReference type="Pfam" id="PF19845">
    <property type="entry name" value="DUF6320"/>
    <property type="match status" value="1"/>
</dbReference>
<reference evidence="2 3" key="1">
    <citation type="submission" date="2014-04" db="EMBL/GenBank/DDBJ databases">
        <title>Whole genome sequence of 'Brachyspira hampsonii' D13-03603F2.</title>
        <authorList>
            <person name="Patterson A.H."/>
            <person name="Chaban B."/>
            <person name="Fernando C."/>
            <person name="Harding J.C."/>
            <person name="Hill J.E."/>
        </authorList>
    </citation>
    <scope>NUCLEOTIDE SEQUENCE [LARGE SCALE GENOMIC DNA]</scope>
    <source>
        <strain evidence="2 3">D13-03603F2</strain>
    </source>
</reference>
<feature type="transmembrane region" description="Helical" evidence="1">
    <location>
        <begin position="64"/>
        <end position="83"/>
    </location>
</feature>
<dbReference type="EMBL" id="JJMJ01000258">
    <property type="protein sequence ID" value="PPS20826.1"/>
    <property type="molecule type" value="Genomic_DNA"/>
</dbReference>
<dbReference type="RefSeq" id="WP_258075176.1">
    <property type="nucleotide sequence ID" value="NZ_JJMJ01000258.1"/>
</dbReference>